<protein>
    <submittedName>
        <fullName evidence="2">Uncharacterized protein</fullName>
    </submittedName>
</protein>
<evidence type="ECO:0000313" key="3">
    <source>
        <dbReference type="Proteomes" id="UP000026962"/>
    </source>
</evidence>
<feature type="region of interest" description="Disordered" evidence="1">
    <location>
        <begin position="18"/>
        <end position="82"/>
    </location>
</feature>
<reference evidence="2" key="2">
    <citation type="submission" date="2018-05" db="EMBL/GenBank/DDBJ databases">
        <title>OpunRS2 (Oryza punctata Reference Sequence Version 2).</title>
        <authorList>
            <person name="Zhang J."/>
            <person name="Kudrna D."/>
            <person name="Lee S."/>
            <person name="Talag J."/>
            <person name="Welchert J."/>
            <person name="Wing R.A."/>
        </authorList>
    </citation>
    <scope>NUCLEOTIDE SEQUENCE [LARGE SCALE GENOMIC DNA]</scope>
</reference>
<dbReference type="STRING" id="4537.A0A0E0LWB4"/>
<accession>A0A0E0LWB4</accession>
<feature type="compositionally biased region" description="Basic and acidic residues" evidence="1">
    <location>
        <begin position="154"/>
        <end position="171"/>
    </location>
</feature>
<dbReference type="Proteomes" id="UP000026962">
    <property type="component" value="Chromosome 8"/>
</dbReference>
<dbReference type="PANTHER" id="PTHR34395:SF15">
    <property type="entry name" value="OS09G0292400 PROTEIN"/>
    <property type="match status" value="1"/>
</dbReference>
<feature type="compositionally biased region" description="Basic and acidic residues" evidence="1">
    <location>
        <begin position="126"/>
        <end position="145"/>
    </location>
</feature>
<keyword evidence="3" id="KW-1185">Reference proteome</keyword>
<evidence type="ECO:0000256" key="1">
    <source>
        <dbReference type="SAM" id="MobiDB-lite"/>
    </source>
</evidence>
<evidence type="ECO:0000313" key="2">
    <source>
        <dbReference type="EnsemblPlants" id="OPUNC08G17030.1"/>
    </source>
</evidence>
<dbReference type="EnsemblPlants" id="OPUNC08G17030.1">
    <property type="protein sequence ID" value="OPUNC08G17030.1"/>
    <property type="gene ID" value="OPUNC08G17030"/>
</dbReference>
<feature type="region of interest" description="Disordered" evidence="1">
    <location>
        <begin position="122"/>
        <end position="171"/>
    </location>
</feature>
<name>A0A0E0LWB4_ORYPU</name>
<organism evidence="2">
    <name type="scientific">Oryza punctata</name>
    <name type="common">Red rice</name>
    <dbReference type="NCBI Taxonomy" id="4537"/>
    <lineage>
        <taxon>Eukaryota</taxon>
        <taxon>Viridiplantae</taxon>
        <taxon>Streptophyta</taxon>
        <taxon>Embryophyta</taxon>
        <taxon>Tracheophyta</taxon>
        <taxon>Spermatophyta</taxon>
        <taxon>Magnoliopsida</taxon>
        <taxon>Liliopsida</taxon>
        <taxon>Poales</taxon>
        <taxon>Poaceae</taxon>
        <taxon>BOP clade</taxon>
        <taxon>Oryzoideae</taxon>
        <taxon>Oryzeae</taxon>
        <taxon>Oryzinae</taxon>
        <taxon>Oryza</taxon>
    </lineage>
</organism>
<dbReference type="AlphaFoldDB" id="A0A0E0LWB4"/>
<sequence length="275" mass="32843">MEDEEPLRLQDDVVLLEDQRNSREEETDVVLLEDQRNPSEKETQAEDSRIVTEEQRRRALIVERRQQKEDKKTSKNSRVESMMYRYLEMRSKQREEEVTAREKEFSRAAEYSVKKCVSMLSSMDVTKQEKQDDVVLLEDQRNSREEETDVVLLEDQRNPSEKETQAEDSRIVTEEQRRRALIVERRQQKEDKKTSKNSRVESMMYRYLEMRSKQREEEVTAREKEFSRAAEYSVKKCVSMLSSMDVTKQEKVKAYAVFKTPANREIFLCACEDDF</sequence>
<dbReference type="Gramene" id="OPUNC08G17030.1">
    <property type="protein sequence ID" value="OPUNC08G17030.1"/>
    <property type="gene ID" value="OPUNC08G17030"/>
</dbReference>
<dbReference type="PANTHER" id="PTHR34395">
    <property type="entry name" value="OS11G0427500 PROTEIN"/>
    <property type="match status" value="1"/>
</dbReference>
<proteinExistence type="predicted"/>
<dbReference type="HOGENOM" id="CLU_1013319_0_0_1"/>
<reference evidence="2" key="1">
    <citation type="submission" date="2015-04" db="UniProtKB">
        <authorList>
            <consortium name="EnsemblPlants"/>
        </authorList>
    </citation>
    <scope>IDENTIFICATION</scope>
</reference>
<feature type="compositionally biased region" description="Basic and acidic residues" evidence="1">
    <location>
        <begin position="33"/>
        <end position="73"/>
    </location>
</feature>